<feature type="signal peptide" evidence="5">
    <location>
        <begin position="1"/>
        <end position="29"/>
    </location>
</feature>
<dbReference type="STRING" id="468056.SAMN05443549_105171"/>
<feature type="domain" description="Secretion system C-terminal sorting" evidence="8">
    <location>
        <begin position="1076"/>
        <end position="1147"/>
    </location>
</feature>
<dbReference type="Pfam" id="PF01095">
    <property type="entry name" value="Pectinesterase"/>
    <property type="match status" value="1"/>
</dbReference>
<dbReference type="PANTHER" id="PTHR31321">
    <property type="entry name" value="ACYL-COA THIOESTER HYDROLASE YBHC-RELATED"/>
    <property type="match status" value="1"/>
</dbReference>
<evidence type="ECO:0000256" key="1">
    <source>
        <dbReference type="ARBA" id="ARBA00008891"/>
    </source>
</evidence>
<gene>
    <name evidence="10" type="ORF">SAMN05443549_105171</name>
</gene>
<dbReference type="PANTHER" id="PTHR31321:SF57">
    <property type="entry name" value="PECTINESTERASE 53-RELATED"/>
    <property type="match status" value="1"/>
</dbReference>
<name>A0A1M5LDW6_9FLAO</name>
<dbReference type="Pfam" id="PF18998">
    <property type="entry name" value="Flg_new_2"/>
    <property type="match status" value="2"/>
</dbReference>
<keyword evidence="2 5" id="KW-0732">Signal</keyword>
<feature type="domain" description="Pectinesterase catalytic" evidence="6">
    <location>
        <begin position="690"/>
        <end position="981"/>
    </location>
</feature>
<dbReference type="Gene3D" id="2.160.20.10">
    <property type="entry name" value="Single-stranded right-handed beta-helix, Pectin lyase-like"/>
    <property type="match status" value="1"/>
</dbReference>
<protein>
    <submittedName>
        <fullName evidence="10">Por secretion system C-terminal sorting domain-containing protein</fullName>
    </submittedName>
</protein>
<dbReference type="GO" id="GO:0030599">
    <property type="term" value="F:pectinesterase activity"/>
    <property type="evidence" value="ECO:0007669"/>
    <property type="project" value="InterPro"/>
</dbReference>
<evidence type="ECO:0000259" key="9">
    <source>
        <dbReference type="Pfam" id="PF18998"/>
    </source>
</evidence>
<dbReference type="Pfam" id="PF13205">
    <property type="entry name" value="Big_5"/>
    <property type="match status" value="1"/>
</dbReference>
<keyword evidence="11" id="KW-1185">Reference proteome</keyword>
<proteinExistence type="inferred from homology"/>
<keyword evidence="4" id="KW-0063">Aspartyl esterase</keyword>
<accession>A0A1M5LDW6</accession>
<dbReference type="GO" id="GO:0042545">
    <property type="term" value="P:cell wall modification"/>
    <property type="evidence" value="ECO:0007669"/>
    <property type="project" value="InterPro"/>
</dbReference>
<dbReference type="InterPro" id="IPR000070">
    <property type="entry name" value="Pectinesterase_cat"/>
</dbReference>
<dbReference type="InterPro" id="IPR032812">
    <property type="entry name" value="SbsA_Ig"/>
</dbReference>
<dbReference type="InterPro" id="IPR026444">
    <property type="entry name" value="Secre_tail"/>
</dbReference>
<dbReference type="OrthoDB" id="9804209at2"/>
<feature type="domain" description="Bacterial repeat" evidence="9">
    <location>
        <begin position="327"/>
        <end position="389"/>
    </location>
</feature>
<evidence type="ECO:0000259" key="7">
    <source>
        <dbReference type="Pfam" id="PF13205"/>
    </source>
</evidence>
<organism evidence="10 11">
    <name type="scientific">Flavobacterium fluvii</name>
    <dbReference type="NCBI Taxonomy" id="468056"/>
    <lineage>
        <taxon>Bacteria</taxon>
        <taxon>Pseudomonadati</taxon>
        <taxon>Bacteroidota</taxon>
        <taxon>Flavobacteriia</taxon>
        <taxon>Flavobacteriales</taxon>
        <taxon>Flavobacteriaceae</taxon>
        <taxon>Flavobacterium</taxon>
    </lineage>
</organism>
<dbReference type="Proteomes" id="UP000184516">
    <property type="component" value="Unassembled WGS sequence"/>
</dbReference>
<evidence type="ECO:0000313" key="10">
    <source>
        <dbReference type="EMBL" id="SHG63218.1"/>
    </source>
</evidence>
<dbReference type="NCBIfam" id="TIGR04183">
    <property type="entry name" value="Por_Secre_tail"/>
    <property type="match status" value="1"/>
</dbReference>
<sequence>MKRKTTFIRRWAFMVLNLLFLGLSGQSIAQVVNTTTTITWPFNLGTAGQTATYSTGTSTYFKPDYVTLGSNYSFPGTKNPANSITVAEDPSLTGLVFTSILCGTTSTSTTAPENLLTFNVTPVTGLSFKPTSVSFKCLRYGTDGGKIDVHWKSNDGTTIKATLLRAAIVPTRDSKVSTGVSSVNIDLTSLNIPASTKECTLQLYIYTLGATKAVGISNVIVNGEVTGTIGGVTTYALTTSNQPTAGGSVSNFPVGTTHDAGTSVTLTATRNFGYAFSRWEDGAGQQLSTANPYTFTLNSNVDIKAVYTPINTYALNLTQSAGNSYMVVPTPSGTMVGGQRMYEDGTNVLIKANNNSIFNFSNWGTGETSSELTVKMDQARTVNAVYSTIDYVVGWDFYKAGGSGRVADFASKTDNAAAALVLRKADGTAAGWLDKSMVANGGSSGRGAAINWKPIGDLYYYQISFNASDFVNMSVKAGMLYSYIAHSVQKMEYSLDGINFTTLGTYTLSSAQAWFDQTFPLPADANNKPIVYVRWIPDYTSAKVGVGTDLTSNDGTSLSEIYVFGSEAIVNDGIAPVLTSSVPANAAIGASSSGKIVLNFDEKVQIAAGTTATLGSKTLIPEVSGKTISFPYTALDYNTNYAFTLAGGKVSDLSGNTATAPITFSFTTLNKPTVTKKRYDFIVGVDGDFAAAKAAAIAASASGNRFIIFLPNGNYNLGLLTGDAKKETRFTIPNLSLIGQSMDKTILFNEPILADEGFEVSTINLSETANNVYMQDLSLMNKLSYRTGSYIGRGLALENVGNKNILKNVALLGNQDTFYTAGQKIYLENSEIHGTVDFIYGSSDAFFKECLLYLEDRTNNVITAGSSPTTGWGFVFSDCTIDGFDINKGGYSLGRPWNNAPKVVYINTKMNILPKAEGWSAWNTLPAVYAEYNSVNATGGIVDLSNRKTNYTNGTGGSVTLNPVLTATEAANYTVENVLGGDGWQPKLYTDQITAPTVTSNGTALTWADNNYVLGWAVFKDDVFVNFVTTNSYNFTATGSYKVRAANSMGGLGLDSNQVVVTTLGVAEHQSLDVKVYPNPVVNNQFFVSVPATVENATMELFGLDGKQLMKREVRNAVEEVNVSGMTPGVYLLKINSDNGTQVVKIVK</sequence>
<comment type="similarity">
    <text evidence="1">Belongs to the pectinesterase family.</text>
</comment>
<keyword evidence="3" id="KW-0378">Hydrolase</keyword>
<dbReference type="InterPro" id="IPR011050">
    <property type="entry name" value="Pectin_lyase_fold/virulence"/>
</dbReference>
<dbReference type="Pfam" id="PF18962">
    <property type="entry name" value="Por_Secre_tail"/>
    <property type="match status" value="1"/>
</dbReference>
<feature type="chain" id="PRO_5013268503" evidence="5">
    <location>
        <begin position="30"/>
        <end position="1148"/>
    </location>
</feature>
<dbReference type="InterPro" id="IPR012334">
    <property type="entry name" value="Pectin_lyas_fold"/>
</dbReference>
<evidence type="ECO:0000259" key="6">
    <source>
        <dbReference type="Pfam" id="PF01095"/>
    </source>
</evidence>
<dbReference type="RefSeq" id="WP_073371013.1">
    <property type="nucleotide sequence ID" value="NZ_FQWB01000005.1"/>
</dbReference>
<dbReference type="EMBL" id="FQWB01000005">
    <property type="protein sequence ID" value="SHG63218.1"/>
    <property type="molecule type" value="Genomic_DNA"/>
</dbReference>
<evidence type="ECO:0000256" key="3">
    <source>
        <dbReference type="ARBA" id="ARBA00022801"/>
    </source>
</evidence>
<dbReference type="InterPro" id="IPR044060">
    <property type="entry name" value="Bacterial_rp_domain"/>
</dbReference>
<feature type="domain" description="Bacterial repeat" evidence="9">
    <location>
        <begin position="238"/>
        <end position="310"/>
    </location>
</feature>
<evidence type="ECO:0000256" key="2">
    <source>
        <dbReference type="ARBA" id="ARBA00022729"/>
    </source>
</evidence>
<evidence type="ECO:0000256" key="5">
    <source>
        <dbReference type="SAM" id="SignalP"/>
    </source>
</evidence>
<evidence type="ECO:0000259" key="8">
    <source>
        <dbReference type="Pfam" id="PF18962"/>
    </source>
</evidence>
<dbReference type="SUPFAM" id="SSF51126">
    <property type="entry name" value="Pectin lyase-like"/>
    <property type="match status" value="1"/>
</dbReference>
<dbReference type="GO" id="GO:0009279">
    <property type="term" value="C:cell outer membrane"/>
    <property type="evidence" value="ECO:0007669"/>
    <property type="project" value="TreeGrafter"/>
</dbReference>
<dbReference type="AlphaFoldDB" id="A0A1M5LDW6"/>
<evidence type="ECO:0000313" key="11">
    <source>
        <dbReference type="Proteomes" id="UP000184516"/>
    </source>
</evidence>
<evidence type="ECO:0000256" key="4">
    <source>
        <dbReference type="ARBA" id="ARBA00023085"/>
    </source>
</evidence>
<reference evidence="11" key="1">
    <citation type="submission" date="2016-11" db="EMBL/GenBank/DDBJ databases">
        <authorList>
            <person name="Varghese N."/>
            <person name="Submissions S."/>
        </authorList>
    </citation>
    <scope>NUCLEOTIDE SEQUENCE [LARGE SCALE GENOMIC DNA]</scope>
    <source>
        <strain evidence="11">DSM 19978</strain>
    </source>
</reference>
<feature type="domain" description="SbsA Ig-like" evidence="7">
    <location>
        <begin position="572"/>
        <end position="668"/>
    </location>
</feature>